<keyword evidence="8 9" id="KW-0472">Membrane</keyword>
<dbReference type="AlphaFoldDB" id="A0A7C3VRG7"/>
<evidence type="ECO:0000256" key="4">
    <source>
        <dbReference type="ARBA" id="ARBA00022475"/>
    </source>
</evidence>
<comment type="caution">
    <text evidence="10">The sequence shown here is derived from an EMBL/GenBank/DDBJ whole genome shotgun (WGS) entry which is preliminary data.</text>
</comment>
<dbReference type="GO" id="GO:0005886">
    <property type="term" value="C:plasma membrane"/>
    <property type="evidence" value="ECO:0007669"/>
    <property type="project" value="UniProtKB-SubCell"/>
</dbReference>
<feature type="transmembrane region" description="Helical" evidence="9">
    <location>
        <begin position="389"/>
        <end position="410"/>
    </location>
</feature>
<dbReference type="Gene3D" id="3.30.2090.10">
    <property type="entry name" value="Multidrug efflux transporter AcrB TolC docking domain, DN and DC subdomains"/>
    <property type="match status" value="2"/>
</dbReference>
<dbReference type="Gene3D" id="1.20.1640.10">
    <property type="entry name" value="Multidrug efflux transporter AcrB transmembrane domain"/>
    <property type="match status" value="2"/>
</dbReference>
<keyword evidence="4" id="KW-1003">Cell membrane</keyword>
<dbReference type="InterPro" id="IPR027463">
    <property type="entry name" value="AcrB_DN_DC_subdom"/>
</dbReference>
<dbReference type="PANTHER" id="PTHR32063:SF28">
    <property type="entry name" value="BLR2861 PROTEIN"/>
    <property type="match status" value="1"/>
</dbReference>
<evidence type="ECO:0000256" key="2">
    <source>
        <dbReference type="ARBA" id="ARBA00010942"/>
    </source>
</evidence>
<name>A0A7C3VRG7_9CYAN</name>
<evidence type="ECO:0000256" key="5">
    <source>
        <dbReference type="ARBA" id="ARBA00022519"/>
    </source>
</evidence>
<feature type="transmembrane region" description="Helical" evidence="9">
    <location>
        <begin position="333"/>
        <end position="352"/>
    </location>
</feature>
<feature type="transmembrane region" description="Helical" evidence="9">
    <location>
        <begin position="359"/>
        <end position="383"/>
    </location>
</feature>
<dbReference type="Pfam" id="PF00873">
    <property type="entry name" value="ACR_tran"/>
    <property type="match status" value="1"/>
</dbReference>
<dbReference type="InterPro" id="IPR004764">
    <property type="entry name" value="MdtF-like"/>
</dbReference>
<evidence type="ECO:0000256" key="1">
    <source>
        <dbReference type="ARBA" id="ARBA00004429"/>
    </source>
</evidence>
<feature type="transmembrane region" description="Helical" evidence="9">
    <location>
        <begin position="431"/>
        <end position="451"/>
    </location>
</feature>
<dbReference type="PRINTS" id="PR00702">
    <property type="entry name" value="ACRIFLAVINRP"/>
</dbReference>
<dbReference type="GO" id="GO:0042910">
    <property type="term" value="F:xenobiotic transmembrane transporter activity"/>
    <property type="evidence" value="ECO:0007669"/>
    <property type="project" value="TreeGrafter"/>
</dbReference>
<dbReference type="NCBIfam" id="TIGR00915">
    <property type="entry name" value="2A0602"/>
    <property type="match status" value="1"/>
</dbReference>
<dbReference type="SUPFAM" id="SSF82693">
    <property type="entry name" value="Multidrug efflux transporter AcrB pore domain, PN1, PN2, PC1 and PC2 subdomains"/>
    <property type="match status" value="3"/>
</dbReference>
<reference evidence="10" key="1">
    <citation type="journal article" date="2020" name="mSystems">
        <title>Genome- and Community-Level Interaction Insights into Carbon Utilization and Element Cycling Functions of Hydrothermarchaeota in Hydrothermal Sediment.</title>
        <authorList>
            <person name="Zhou Z."/>
            <person name="Liu Y."/>
            <person name="Xu W."/>
            <person name="Pan J."/>
            <person name="Luo Z.H."/>
            <person name="Li M."/>
        </authorList>
    </citation>
    <scope>NUCLEOTIDE SEQUENCE [LARGE SCALE GENOMIC DNA]</scope>
    <source>
        <strain evidence="10">SpSt-374</strain>
    </source>
</reference>
<dbReference type="InterPro" id="IPR001036">
    <property type="entry name" value="Acrflvin-R"/>
</dbReference>
<evidence type="ECO:0000313" key="10">
    <source>
        <dbReference type="EMBL" id="HGG02770.1"/>
    </source>
</evidence>
<feature type="transmembrane region" description="Helical" evidence="9">
    <location>
        <begin position="12"/>
        <end position="31"/>
    </location>
</feature>
<feature type="transmembrane region" description="Helical" evidence="9">
    <location>
        <begin position="883"/>
        <end position="903"/>
    </location>
</feature>
<comment type="similarity">
    <text evidence="2">Belongs to the resistance-nodulation-cell division (RND) (TC 2.A.6) family.</text>
</comment>
<comment type="subcellular location">
    <subcellularLocation>
        <location evidence="1">Cell inner membrane</location>
        <topology evidence="1">Multi-pass membrane protein</topology>
    </subcellularLocation>
</comment>
<feature type="transmembrane region" description="Helical" evidence="9">
    <location>
        <begin position="856"/>
        <end position="876"/>
    </location>
</feature>
<keyword evidence="3" id="KW-0813">Transport</keyword>
<accession>A0A7C3VRG7</accession>
<dbReference type="SUPFAM" id="SSF82866">
    <property type="entry name" value="Multidrug efflux transporter AcrB transmembrane domain"/>
    <property type="match status" value="2"/>
</dbReference>
<feature type="transmembrane region" description="Helical" evidence="9">
    <location>
        <begin position="909"/>
        <end position="934"/>
    </location>
</feature>
<dbReference type="EMBL" id="DSPX01000198">
    <property type="protein sequence ID" value="HGG02770.1"/>
    <property type="molecule type" value="Genomic_DNA"/>
</dbReference>
<sequence length="1031" mass="113242">MFAQFFIRRPVFASVCSLMIILIGMVGYTRLPVQEYPSIDPPVVSVNTSYPGANPQVVETEVTEILEAEINGIEGIKTLTSDSREGGSNISVEFQLNRDIDAAAQDVRDRVARAIRRLPEDAESPIVSKQEGDVSPIIWFSLYSDKLSTLELTDYVDRYIIDALETVPGVSSVNIRGQRRYAVRIWLDPVRLAARNITVLDIEQALRRENVEIPSGLIEGETSQYSVRTLGRLQSPAEYEALIIKRNSDGSQVTLKDVGRAEVGAEDERSFVRFNGQPALGLGLVKISKANTVEVARGAKAKMEELARSFPEGVSYRVSFDRSEFVELAIEEVWGSLYLSIFLVILIIFFFLRDWRATLIPSVTIPISLIGAFAIMFMLGYSINTLTLFSLTLATGLVVDDTIVVLENVVRYIEEKNMRPYQAAMSAISEVVVAVIATTVVLIAVFVPVGFSGGNTGRLFTEFAITLAGSVVISTFVALTLAPTLCARILRQNAQMTGWPFNWIEWFLGKIEQIYSDSVRLLMGFKYIVIGTFFFSLVATYFLFINIPKELVPTDDRGSIFTLVRAPEGVTINYTDKVMRQVEEIYSQVPEVRSYFSVGAFGRGAGGSVNQGSTFVRLKPWSERTKPEQSQQAIIGKLFPRFATITDASVLPLNPPSLPGSNSSQPVEFVLQGSDLTELAQVAENFANRARELPQMANVDSDLNINKPDLTITVDRARAANLGVSVSDISRTLQIFLGSQKITNFNRGNRRAEVIVQADKPFRASPQNIKEIYVRSRTGELVPLASFVTVTPSTTPPSISHYNRFRAAKISATPAPGYTLGDAIEALEALAKEVLPSDMRTALAGQALEFKESGQATLFIFALALAFIFLTLAAQFESYLDPAIILLAVPLSLLGAFGALFIAGLPLNVYSQIGCIMLIGLATKNSILIVEFANQLREQGLPVNKAALEAGKIRFRPIMMTAFSTIFGLLPLAFATGAGAASRVSIGMSVMGGMFVSTFLSLYVVPVFYVLAIKAQSRWLPEREEELPEEI</sequence>
<feature type="transmembrane region" description="Helical" evidence="9">
    <location>
        <begin position="463"/>
        <end position="486"/>
    </location>
</feature>
<keyword evidence="5" id="KW-0997">Cell inner membrane</keyword>
<keyword evidence="6 9" id="KW-0812">Transmembrane</keyword>
<keyword evidence="7 9" id="KW-1133">Transmembrane helix</keyword>
<dbReference type="Gene3D" id="3.30.70.1440">
    <property type="entry name" value="Multidrug efflux transporter AcrB pore domain"/>
    <property type="match status" value="1"/>
</dbReference>
<dbReference type="SUPFAM" id="SSF82714">
    <property type="entry name" value="Multidrug efflux transporter AcrB TolC docking domain, DN and DC subdomains"/>
    <property type="match status" value="2"/>
</dbReference>
<organism evidence="10">
    <name type="scientific">Planktothricoides sp. SpSt-374</name>
    <dbReference type="NCBI Taxonomy" id="2282167"/>
    <lineage>
        <taxon>Bacteria</taxon>
        <taxon>Bacillati</taxon>
        <taxon>Cyanobacteriota</taxon>
        <taxon>Cyanophyceae</taxon>
        <taxon>Oscillatoriophycideae</taxon>
        <taxon>Oscillatoriales</taxon>
        <taxon>Oscillatoriaceae</taxon>
        <taxon>Planktothricoides</taxon>
    </lineage>
</organism>
<gene>
    <name evidence="10" type="ORF">ENR15_19545</name>
</gene>
<dbReference type="GO" id="GO:0009636">
    <property type="term" value="P:response to toxic substance"/>
    <property type="evidence" value="ECO:0007669"/>
    <property type="project" value="UniProtKB-ARBA"/>
</dbReference>
<feature type="transmembrane region" description="Helical" evidence="9">
    <location>
        <begin position="524"/>
        <end position="544"/>
    </location>
</feature>
<dbReference type="Gene3D" id="3.30.70.1430">
    <property type="entry name" value="Multidrug efflux transporter AcrB pore domain"/>
    <property type="match status" value="2"/>
</dbReference>
<evidence type="ECO:0000256" key="9">
    <source>
        <dbReference type="SAM" id="Phobius"/>
    </source>
</evidence>
<evidence type="ECO:0000256" key="6">
    <source>
        <dbReference type="ARBA" id="ARBA00022692"/>
    </source>
</evidence>
<evidence type="ECO:0000256" key="3">
    <source>
        <dbReference type="ARBA" id="ARBA00022448"/>
    </source>
</evidence>
<protein>
    <submittedName>
        <fullName evidence="10">Efflux RND transporter permease subunit</fullName>
    </submittedName>
</protein>
<feature type="transmembrane region" description="Helical" evidence="9">
    <location>
        <begin position="986"/>
        <end position="1013"/>
    </location>
</feature>
<dbReference type="Gene3D" id="3.30.70.1320">
    <property type="entry name" value="Multidrug efflux transporter AcrB pore domain like"/>
    <property type="match status" value="1"/>
</dbReference>
<feature type="transmembrane region" description="Helical" evidence="9">
    <location>
        <begin position="955"/>
        <end position="974"/>
    </location>
</feature>
<evidence type="ECO:0000256" key="8">
    <source>
        <dbReference type="ARBA" id="ARBA00023136"/>
    </source>
</evidence>
<dbReference type="GO" id="GO:0015562">
    <property type="term" value="F:efflux transmembrane transporter activity"/>
    <property type="evidence" value="ECO:0007669"/>
    <property type="project" value="InterPro"/>
</dbReference>
<dbReference type="FunFam" id="1.20.1640.10:FF:000001">
    <property type="entry name" value="Efflux pump membrane transporter"/>
    <property type="match status" value="1"/>
</dbReference>
<evidence type="ECO:0000256" key="7">
    <source>
        <dbReference type="ARBA" id="ARBA00022989"/>
    </source>
</evidence>
<dbReference type="FunFam" id="3.30.70.1430:FF:000001">
    <property type="entry name" value="Efflux pump membrane transporter"/>
    <property type="match status" value="1"/>
</dbReference>
<proteinExistence type="inferred from homology"/>
<dbReference type="PANTHER" id="PTHR32063">
    <property type="match status" value="1"/>
</dbReference>